<dbReference type="CDD" id="cd03255">
    <property type="entry name" value="ABC_MJ0796_LolCDE_FtsE"/>
    <property type="match status" value="1"/>
</dbReference>
<dbReference type="PROSITE" id="PS50893">
    <property type="entry name" value="ABC_TRANSPORTER_2"/>
    <property type="match status" value="1"/>
</dbReference>
<dbReference type="GO" id="GO:0016887">
    <property type="term" value="F:ATP hydrolysis activity"/>
    <property type="evidence" value="ECO:0007669"/>
    <property type="project" value="InterPro"/>
</dbReference>
<dbReference type="InterPro" id="IPR003593">
    <property type="entry name" value="AAA+_ATPase"/>
</dbReference>
<keyword evidence="2" id="KW-0813">Transport</keyword>
<evidence type="ECO:0000256" key="2">
    <source>
        <dbReference type="ARBA" id="ARBA00022448"/>
    </source>
</evidence>
<keyword evidence="3" id="KW-0547">Nucleotide-binding</keyword>
<accession>A0A401IQL4</accession>
<evidence type="ECO:0000256" key="3">
    <source>
        <dbReference type="ARBA" id="ARBA00022741"/>
    </source>
</evidence>
<dbReference type="SMART" id="SM00382">
    <property type="entry name" value="AAA"/>
    <property type="match status" value="1"/>
</dbReference>
<dbReference type="Pfam" id="PF00005">
    <property type="entry name" value="ABC_tran"/>
    <property type="match status" value="1"/>
</dbReference>
<dbReference type="PROSITE" id="PS00211">
    <property type="entry name" value="ABC_TRANSPORTER_1"/>
    <property type="match status" value="1"/>
</dbReference>
<reference evidence="6 7" key="1">
    <citation type="journal article" date="2019" name="Int. J. Syst. Evol. Microbiol.">
        <title>Lactobacillus salitolerans sp. nov., a novel lactic acid bacterium isolated from spent mushroom substrates.</title>
        <authorList>
            <person name="Tohno M."/>
            <person name="Tanizawa Y."/>
            <person name="Kojima Y."/>
            <person name="Sakamoto M."/>
            <person name="Nakamura Y."/>
            <person name="Ohkuma M."/>
            <person name="Kobayashi H."/>
        </authorList>
    </citation>
    <scope>NUCLEOTIDE SEQUENCE [LARGE SCALE GENOMIC DNA]</scope>
    <source>
        <strain evidence="6 7">YK43</strain>
    </source>
</reference>
<evidence type="ECO:0000256" key="4">
    <source>
        <dbReference type="ARBA" id="ARBA00022840"/>
    </source>
</evidence>
<dbReference type="InterPro" id="IPR003439">
    <property type="entry name" value="ABC_transporter-like_ATP-bd"/>
</dbReference>
<comment type="caution">
    <text evidence="6">The sequence shown here is derived from an EMBL/GenBank/DDBJ whole genome shotgun (WGS) entry which is preliminary data.</text>
</comment>
<evidence type="ECO:0000313" key="7">
    <source>
        <dbReference type="Proteomes" id="UP000286848"/>
    </source>
</evidence>
<dbReference type="AlphaFoldDB" id="A0A401IQL4"/>
<proteinExistence type="inferred from homology"/>
<evidence type="ECO:0000256" key="1">
    <source>
        <dbReference type="ARBA" id="ARBA00005417"/>
    </source>
</evidence>
<sequence length="217" mass="23777">MEEIVVTNLGKTFGAREILKSVSFSVAQGEFVALVGPSGAGKSTLLNLLGLLDEPSTGEIRLHGDLLPKINSKKATLIRREQINYLFQSFALISNETVFQNLWLAMNFVHQSSSDKKSAIHEVLARLGISDLQNELVNTLSGGEQQRVAIARAILKPGELILADEPTGALDPANAQAALQEISKLRDDYHKTIIMVTHNLEEAHQTDRIISLTDLQK</sequence>
<dbReference type="SUPFAM" id="SSF52540">
    <property type="entry name" value="P-loop containing nucleoside triphosphate hydrolases"/>
    <property type="match status" value="1"/>
</dbReference>
<keyword evidence="4 6" id="KW-0067">ATP-binding</keyword>
<gene>
    <name evidence="6" type="ORF">LFYK43_02800</name>
</gene>
<organism evidence="6 7">
    <name type="scientific">Ligilactobacillus salitolerans</name>
    <dbReference type="NCBI Taxonomy" id="1808352"/>
    <lineage>
        <taxon>Bacteria</taxon>
        <taxon>Bacillati</taxon>
        <taxon>Bacillota</taxon>
        <taxon>Bacilli</taxon>
        <taxon>Lactobacillales</taxon>
        <taxon>Lactobacillaceae</taxon>
        <taxon>Ligilactobacillus</taxon>
    </lineage>
</organism>
<dbReference type="InterPro" id="IPR017871">
    <property type="entry name" value="ABC_transporter-like_CS"/>
</dbReference>
<comment type="similarity">
    <text evidence="1">Belongs to the ABC transporter superfamily.</text>
</comment>
<name>A0A401IQL4_9LACO</name>
<dbReference type="PANTHER" id="PTHR42798">
    <property type="entry name" value="LIPOPROTEIN-RELEASING SYSTEM ATP-BINDING PROTEIN LOLD"/>
    <property type="match status" value="1"/>
</dbReference>
<dbReference type="OrthoDB" id="9791546at2"/>
<dbReference type="EMBL" id="BFFP01000003">
    <property type="protein sequence ID" value="GBG93821.1"/>
    <property type="molecule type" value="Genomic_DNA"/>
</dbReference>
<protein>
    <submittedName>
        <fullName evidence="6">ABC transporter ATP-binding protein</fullName>
    </submittedName>
</protein>
<dbReference type="GO" id="GO:0005524">
    <property type="term" value="F:ATP binding"/>
    <property type="evidence" value="ECO:0007669"/>
    <property type="project" value="UniProtKB-KW"/>
</dbReference>
<evidence type="ECO:0000313" key="6">
    <source>
        <dbReference type="EMBL" id="GBG93821.1"/>
    </source>
</evidence>
<feature type="domain" description="ABC transporter" evidence="5">
    <location>
        <begin position="4"/>
        <end position="215"/>
    </location>
</feature>
<dbReference type="PANTHER" id="PTHR42798:SF4">
    <property type="entry name" value="ABC TRANSPORTER DOMAIN-CONTAINING PROTEIN"/>
    <property type="match status" value="1"/>
</dbReference>
<dbReference type="Gene3D" id="3.40.50.300">
    <property type="entry name" value="P-loop containing nucleotide triphosphate hydrolases"/>
    <property type="match status" value="1"/>
</dbReference>
<dbReference type="InterPro" id="IPR027417">
    <property type="entry name" value="P-loop_NTPase"/>
</dbReference>
<keyword evidence="7" id="KW-1185">Reference proteome</keyword>
<evidence type="ECO:0000259" key="5">
    <source>
        <dbReference type="PROSITE" id="PS50893"/>
    </source>
</evidence>
<dbReference type="InterPro" id="IPR017911">
    <property type="entry name" value="MacB-like_ATP-bd"/>
</dbReference>
<dbReference type="Proteomes" id="UP000286848">
    <property type="component" value="Unassembled WGS sequence"/>
</dbReference>